<feature type="compositionally biased region" description="Basic and acidic residues" evidence="4">
    <location>
        <begin position="254"/>
        <end position="266"/>
    </location>
</feature>
<reference evidence="8" key="4">
    <citation type="submission" date="2015-04" db="EMBL/GenBank/DDBJ databases">
        <title>Maintaining two mating types: Structure of the mating type locus and its role in heterokaryosis in Podospora anserina.</title>
        <authorList>
            <person name="Grognet P."/>
            <person name="Bidard F."/>
            <person name="Kuchly C."/>
            <person name="Chan Ho Tong L."/>
            <person name="Coppin E."/>
            <person name="Ait Benkhali J."/>
            <person name="Couloux A."/>
            <person name="Wincker P."/>
            <person name="Debuchy R."/>
            <person name="Silar P."/>
        </authorList>
    </citation>
    <scope>NUCLEOTIDE SEQUENCE</scope>
</reference>
<feature type="compositionally biased region" description="Basic residues" evidence="4">
    <location>
        <begin position="567"/>
        <end position="587"/>
    </location>
</feature>
<dbReference type="GO" id="GO:0042273">
    <property type="term" value="P:ribosomal large subunit biogenesis"/>
    <property type="evidence" value="ECO:0007669"/>
    <property type="project" value="TreeGrafter"/>
</dbReference>
<feature type="region of interest" description="Disordered" evidence="4">
    <location>
        <begin position="387"/>
        <end position="423"/>
    </location>
</feature>
<feature type="compositionally biased region" description="Basic and acidic residues" evidence="4">
    <location>
        <begin position="175"/>
        <end position="194"/>
    </location>
</feature>
<dbReference type="InterPro" id="IPR029190">
    <property type="entry name" value="Rrp14/SURF6_C"/>
</dbReference>
<dbReference type="EMBL" id="FO904940">
    <property type="protein sequence ID" value="CDP29980.1"/>
    <property type="molecule type" value="Genomic_DNA"/>
</dbReference>
<dbReference type="GeneID" id="6188722"/>
<evidence type="ECO:0000259" key="5">
    <source>
        <dbReference type="Pfam" id="PF04935"/>
    </source>
</evidence>
<feature type="compositionally biased region" description="Basic and acidic residues" evidence="4">
    <location>
        <begin position="390"/>
        <end position="408"/>
    </location>
</feature>
<keyword evidence="3" id="KW-0539">Nucleus</keyword>
<dbReference type="PANTHER" id="PTHR14369">
    <property type="entry name" value="SURFEIT LOCUS PROTEIN 6"/>
    <property type="match status" value="1"/>
</dbReference>
<dbReference type="GO" id="GO:0003677">
    <property type="term" value="F:DNA binding"/>
    <property type="evidence" value="ECO:0007669"/>
    <property type="project" value="TreeGrafter"/>
</dbReference>
<feature type="compositionally biased region" description="Basic and acidic residues" evidence="4">
    <location>
        <begin position="222"/>
        <end position="244"/>
    </location>
</feature>
<comment type="subcellular location">
    <subcellularLocation>
        <location evidence="1">Nucleus</location>
    </subcellularLocation>
</comment>
<evidence type="ECO:0000256" key="1">
    <source>
        <dbReference type="ARBA" id="ARBA00004123"/>
    </source>
</evidence>
<feature type="compositionally biased region" description="Low complexity" evidence="4">
    <location>
        <begin position="303"/>
        <end position="323"/>
    </location>
</feature>
<proteinExistence type="inferred from homology"/>
<accession>B2AL35</accession>
<dbReference type="HOGENOM" id="CLU_018300_1_1_1"/>
<dbReference type="InterPro" id="IPR029188">
    <property type="entry name" value="Rrp14_N"/>
</dbReference>
<dbReference type="Proteomes" id="UP000001197">
    <property type="component" value="Chromosome 5"/>
</dbReference>
<dbReference type="PANTHER" id="PTHR14369:SF0">
    <property type="entry name" value="SURFEIT LOCUS PROTEIN 6"/>
    <property type="match status" value="1"/>
</dbReference>
<dbReference type="KEGG" id="pan:PODANSg1698"/>
<dbReference type="GO" id="GO:0042274">
    <property type="term" value="P:ribosomal small subunit biogenesis"/>
    <property type="evidence" value="ECO:0007669"/>
    <property type="project" value="TreeGrafter"/>
</dbReference>
<reference evidence="7 9" key="1">
    <citation type="journal article" date="2008" name="Genome Biol.">
        <title>The genome sequence of the model ascomycete fungus Podospora anserina.</title>
        <authorList>
            <person name="Espagne E."/>
            <person name="Lespinet O."/>
            <person name="Malagnac F."/>
            <person name="Da Silva C."/>
            <person name="Jaillon O."/>
            <person name="Porcel B.M."/>
            <person name="Couloux A."/>
            <person name="Aury J.-M."/>
            <person name="Segurens B."/>
            <person name="Poulain J."/>
            <person name="Anthouard V."/>
            <person name="Grossetete S."/>
            <person name="Khalili H."/>
            <person name="Coppin E."/>
            <person name="Dequard-Chablat M."/>
            <person name="Picard M."/>
            <person name="Contamine V."/>
            <person name="Arnaise S."/>
            <person name="Bourdais A."/>
            <person name="Berteaux-Lecellier V."/>
            <person name="Gautheret D."/>
            <person name="de Vries R.P."/>
            <person name="Battaglia E."/>
            <person name="Coutinho P.M."/>
            <person name="Danchin E.G.J."/>
            <person name="Henrissat B."/>
            <person name="El Khoury R."/>
            <person name="Sainsard-Chanet A."/>
            <person name="Boivin A."/>
            <person name="Pinan-Lucarre B."/>
            <person name="Sellem C.H."/>
            <person name="Debuchy R."/>
            <person name="Wincker P."/>
            <person name="Weissenbach J."/>
            <person name="Silar P."/>
        </authorList>
    </citation>
    <scope>NUCLEOTIDE SEQUENCE [LARGE SCALE GENOMIC DNA]</scope>
    <source>
        <strain evidence="9">S / ATCC MYA-4624 / DSM 980 / FGSC 10383</strain>
        <strain evidence="7">S mat+</strain>
    </source>
</reference>
<evidence type="ECO:0000313" key="9">
    <source>
        <dbReference type="Proteomes" id="UP000001197"/>
    </source>
</evidence>
<feature type="domain" description="Ribosomal RNA-processing protein 14/surfeit locus protein 6 C-terminal" evidence="5">
    <location>
        <begin position="374"/>
        <end position="569"/>
    </location>
</feature>
<dbReference type="eggNOG" id="KOG2885">
    <property type="taxonomic scope" value="Eukaryota"/>
</dbReference>
<dbReference type="Pfam" id="PF04935">
    <property type="entry name" value="SURF6"/>
    <property type="match status" value="1"/>
</dbReference>
<dbReference type="RefSeq" id="XP_001904676.1">
    <property type="nucleotide sequence ID" value="XM_001904641.1"/>
</dbReference>
<evidence type="ECO:0000256" key="4">
    <source>
        <dbReference type="SAM" id="MobiDB-lite"/>
    </source>
</evidence>
<keyword evidence="9" id="KW-1185">Reference proteome</keyword>
<organism evidence="7">
    <name type="scientific">Podospora anserina (strain S / ATCC MYA-4624 / DSM 980 / FGSC 10383)</name>
    <name type="common">Pleurage anserina</name>
    <dbReference type="NCBI Taxonomy" id="515849"/>
    <lineage>
        <taxon>Eukaryota</taxon>
        <taxon>Fungi</taxon>
        <taxon>Dikarya</taxon>
        <taxon>Ascomycota</taxon>
        <taxon>Pezizomycotina</taxon>
        <taxon>Sordariomycetes</taxon>
        <taxon>Sordariomycetidae</taxon>
        <taxon>Sordariales</taxon>
        <taxon>Podosporaceae</taxon>
        <taxon>Podospora</taxon>
        <taxon>Podospora anserina</taxon>
    </lineage>
</organism>
<protein>
    <submittedName>
        <fullName evidence="7">Podospora anserina S mat+ genomic DNA chromosome 5, supercontig 9</fullName>
    </submittedName>
</protein>
<dbReference type="OrthoDB" id="444809at2759"/>
<dbReference type="FunCoup" id="B2AL35">
    <property type="interactions" value="291"/>
</dbReference>
<feature type="compositionally biased region" description="Basic and acidic residues" evidence="4">
    <location>
        <begin position="116"/>
        <end position="146"/>
    </location>
</feature>
<feature type="region of interest" description="Disordered" evidence="4">
    <location>
        <begin position="107"/>
        <end position="340"/>
    </location>
</feature>
<reference evidence="7" key="2">
    <citation type="submission" date="2008-07" db="EMBL/GenBank/DDBJ databases">
        <authorList>
            <person name="Genoscope - CEA"/>
        </authorList>
    </citation>
    <scope>NUCLEOTIDE SEQUENCE</scope>
    <source>
        <strain evidence="7">S mat+</strain>
    </source>
</reference>
<evidence type="ECO:0000313" key="8">
    <source>
        <dbReference type="EMBL" id="CDP29980.1"/>
    </source>
</evidence>
<dbReference type="STRING" id="515849.B2AL35"/>
<comment type="similarity">
    <text evidence="2">Belongs to the SURF6 family.</text>
</comment>
<dbReference type="Pfam" id="PF15459">
    <property type="entry name" value="RRP14"/>
    <property type="match status" value="1"/>
</dbReference>
<dbReference type="InterPro" id="IPR007019">
    <property type="entry name" value="SURF6"/>
</dbReference>
<reference evidence="9" key="3">
    <citation type="journal article" date="2014" name="Genetics">
        <title>Maintaining two mating types: Structure of the mating type locus and its role in heterokaryosis in Podospora anserina.</title>
        <authorList>
            <person name="Grognet P."/>
            <person name="Bidard F."/>
            <person name="Kuchly C."/>
            <person name="Tong L.C.H."/>
            <person name="Coppin E."/>
            <person name="Benkhali J.A."/>
            <person name="Couloux A."/>
            <person name="Wincker P."/>
            <person name="Debuchy R."/>
            <person name="Silar P."/>
        </authorList>
    </citation>
    <scope>GENOME REANNOTATION</scope>
    <source>
        <strain evidence="9">S / ATCC MYA-4624 / DSM 980 / FGSC 10383</strain>
    </source>
</reference>
<name>B2AL35_PODAN</name>
<dbReference type="GO" id="GO:0003723">
    <property type="term" value="F:RNA binding"/>
    <property type="evidence" value="ECO:0007669"/>
    <property type="project" value="TreeGrafter"/>
</dbReference>
<feature type="region of interest" description="Disordered" evidence="4">
    <location>
        <begin position="445"/>
        <end position="470"/>
    </location>
</feature>
<sequence>MWGKGRELHIDPKKSTAIKISPDCPLHPFFPRAALQQRLPPPPQTIHLLGFPDPTLPALSPLSLSVNQQRKKMADEELQERLRGNSQAFNSLLSLIPGTLYYGEDTSDQWKKKKQTKEEARAAKRNKLDPDSERHRNAKDLMEEKARNKRKLKELEDEDDSHNSNDEDDDFEIEGIEKEKPLEGLKRKDTPAAKEEEEESPVKKQKVVAEEPAVGQTPSKDAATKESKKSAKKQKKEEAKRLKMEAAAPSKAATKRDEEPAVRESTEAPDSDGEDDEMVPIDVSGLVTKEDDNTSETTRDTPASDAARTDSLAASSTTSISSAVPPSERPKGLKTPANPENIAKLKEKLNAKLLSLKIARKAADTEGNAIKNKEDLLEARRKLALKRKERKNEMRKQAKIEEEKKREAALATARDSPALSSFLQEDDNVETNFAFGRLRFSDGTQLSHDAAYEKTPGSAKKKGPSDPKTALLKLENQKKRIANLPEEKQKQVIEQEAWLAARKRAEGEKVIDNEALLKKAIKRKEKGKKKSEKEWKERKEGVQKSIYDRQKKREENLQKRKDEKMANRRGKGKGKKGKGVQTKKKGGRPGFEGK</sequence>
<feature type="domain" description="Ribosomal RNA-processing protein 14 N-terminal" evidence="6">
    <location>
        <begin position="81"/>
        <end position="131"/>
    </location>
</feature>
<dbReference type="AlphaFoldDB" id="B2AL35"/>
<evidence type="ECO:0000256" key="3">
    <source>
        <dbReference type="ARBA" id="ARBA00023242"/>
    </source>
</evidence>
<dbReference type="EMBL" id="CU633865">
    <property type="protein sequence ID" value="CAP64583.1"/>
    <property type="molecule type" value="Genomic_DNA"/>
</dbReference>
<feature type="region of interest" description="Disordered" evidence="4">
    <location>
        <begin position="522"/>
        <end position="594"/>
    </location>
</feature>
<dbReference type="GO" id="GO:0005730">
    <property type="term" value="C:nucleolus"/>
    <property type="evidence" value="ECO:0007669"/>
    <property type="project" value="TreeGrafter"/>
</dbReference>
<evidence type="ECO:0000313" key="7">
    <source>
        <dbReference type="EMBL" id="CAP64583.1"/>
    </source>
</evidence>
<gene>
    <name evidence="7" type="ORF">PODANS_5_8580</name>
</gene>
<dbReference type="VEuPathDB" id="FungiDB:PODANS_5_8580"/>
<feature type="compositionally biased region" description="Basic and acidic residues" evidence="4">
    <location>
        <begin position="531"/>
        <end position="566"/>
    </location>
</feature>
<evidence type="ECO:0000259" key="6">
    <source>
        <dbReference type="Pfam" id="PF15459"/>
    </source>
</evidence>
<feature type="compositionally biased region" description="Acidic residues" evidence="4">
    <location>
        <begin position="155"/>
        <end position="174"/>
    </location>
</feature>
<feature type="compositionally biased region" description="Acidic residues" evidence="4">
    <location>
        <begin position="267"/>
        <end position="279"/>
    </location>
</feature>
<evidence type="ECO:0000256" key="2">
    <source>
        <dbReference type="ARBA" id="ARBA00005904"/>
    </source>
</evidence>